<proteinExistence type="predicted"/>
<comment type="caution">
    <text evidence="1">The sequence shown here is derived from an EMBL/GenBank/DDBJ whole genome shotgun (WGS) entry which is preliminary data.</text>
</comment>
<gene>
    <name evidence="1" type="ORF">EYH50_04065</name>
</gene>
<dbReference type="AlphaFoldDB" id="A0A832ZTY3"/>
<dbReference type="Proteomes" id="UP000600071">
    <property type="component" value="Unassembled WGS sequence"/>
</dbReference>
<evidence type="ECO:0000313" key="2">
    <source>
        <dbReference type="Proteomes" id="UP000600071"/>
    </source>
</evidence>
<dbReference type="EMBL" id="DQVR01000090">
    <property type="protein sequence ID" value="HIQ24205.1"/>
    <property type="molecule type" value="Genomic_DNA"/>
</dbReference>
<organism evidence="1 2">
    <name type="scientific">Pyrodictium delaneyi</name>
    <dbReference type="NCBI Taxonomy" id="1273541"/>
    <lineage>
        <taxon>Archaea</taxon>
        <taxon>Thermoproteota</taxon>
        <taxon>Thermoprotei</taxon>
        <taxon>Desulfurococcales</taxon>
        <taxon>Pyrodictiaceae</taxon>
        <taxon>Pyrodictium</taxon>
    </lineage>
</organism>
<name>A0A832ZTY3_9CREN</name>
<protein>
    <submittedName>
        <fullName evidence="1">Uncharacterized protein</fullName>
    </submittedName>
</protein>
<sequence length="144" mass="16644">MKMIKRWPGRREFLAYYLLLKYAKARGTKKAEDNLCINAGEAIEILNVFTGSKRLSSSLLKQLVKRGFLERRKPLVYCIKEIDTLLDEALIHYLAGRLRRRGIEATVSRDHRRYIVVFGKDSCSEIVEKASRIGIEVKCVEDQP</sequence>
<evidence type="ECO:0000313" key="1">
    <source>
        <dbReference type="EMBL" id="HIQ24205.1"/>
    </source>
</evidence>
<accession>A0A832ZTY3</accession>
<reference evidence="1" key="1">
    <citation type="journal article" date="2020" name="ISME J.">
        <title>Gammaproteobacteria mediating utilization of methyl-, sulfur- and petroleum organic compounds in deep ocean hydrothermal plumes.</title>
        <authorList>
            <person name="Zhou Z."/>
            <person name="Liu Y."/>
            <person name="Pan J."/>
            <person name="Cron B.R."/>
            <person name="Toner B.M."/>
            <person name="Anantharaman K."/>
            <person name="Breier J.A."/>
            <person name="Dick G.J."/>
            <person name="Li M."/>
        </authorList>
    </citation>
    <scope>NUCLEOTIDE SEQUENCE</scope>
    <source>
        <strain evidence="1">SZUA-1523</strain>
    </source>
</reference>